<keyword evidence="5" id="KW-0067">ATP-binding</keyword>
<evidence type="ECO:0000256" key="8">
    <source>
        <dbReference type="SAM" id="MobiDB-lite"/>
    </source>
</evidence>
<dbReference type="RefSeq" id="WP_213351676.1">
    <property type="nucleotide sequence ID" value="NZ_JAHBGB010000006.1"/>
</dbReference>
<accession>A0ABW4Z085</accession>
<dbReference type="PANTHER" id="PTHR32309:SF13">
    <property type="entry name" value="FERRIC ENTEROBACTIN TRANSPORT PROTEIN FEPE"/>
    <property type="match status" value="1"/>
</dbReference>
<evidence type="ECO:0000259" key="10">
    <source>
        <dbReference type="Pfam" id="PF01656"/>
    </source>
</evidence>
<evidence type="ECO:0000256" key="7">
    <source>
        <dbReference type="ARBA" id="ARBA00023136"/>
    </source>
</evidence>
<feature type="domain" description="CobQ/CobB/MinD/ParA nucleotide binding" evidence="10">
    <location>
        <begin position="459"/>
        <end position="531"/>
    </location>
</feature>
<evidence type="ECO:0000256" key="1">
    <source>
        <dbReference type="ARBA" id="ARBA00004651"/>
    </source>
</evidence>
<keyword evidence="2" id="KW-1003">Cell membrane</keyword>
<feature type="region of interest" description="Disordered" evidence="8">
    <location>
        <begin position="391"/>
        <end position="415"/>
    </location>
</feature>
<organism evidence="12 13">
    <name type="scientific">Ancylobacter oerskovii</name>
    <dbReference type="NCBI Taxonomy" id="459519"/>
    <lineage>
        <taxon>Bacteria</taxon>
        <taxon>Pseudomonadati</taxon>
        <taxon>Pseudomonadota</taxon>
        <taxon>Alphaproteobacteria</taxon>
        <taxon>Hyphomicrobiales</taxon>
        <taxon>Xanthobacteraceae</taxon>
        <taxon>Ancylobacter</taxon>
    </lineage>
</organism>
<dbReference type="Pfam" id="PF02706">
    <property type="entry name" value="Wzz"/>
    <property type="match status" value="1"/>
</dbReference>
<proteinExistence type="predicted"/>
<feature type="region of interest" description="Disordered" evidence="8">
    <location>
        <begin position="259"/>
        <end position="280"/>
    </location>
</feature>
<evidence type="ECO:0000256" key="6">
    <source>
        <dbReference type="ARBA" id="ARBA00022989"/>
    </source>
</evidence>
<dbReference type="Pfam" id="PF01656">
    <property type="entry name" value="CbiA"/>
    <property type="match status" value="1"/>
</dbReference>
<dbReference type="SUPFAM" id="SSF52540">
    <property type="entry name" value="P-loop containing nucleoside triphosphate hydrolases"/>
    <property type="match status" value="1"/>
</dbReference>
<dbReference type="PANTHER" id="PTHR32309">
    <property type="entry name" value="TYROSINE-PROTEIN KINASE"/>
    <property type="match status" value="1"/>
</dbReference>
<keyword evidence="7 9" id="KW-0472">Membrane</keyword>
<reference evidence="13" key="1">
    <citation type="journal article" date="2019" name="Int. J. Syst. Evol. Microbiol.">
        <title>The Global Catalogue of Microorganisms (GCM) 10K type strain sequencing project: providing services to taxonomists for standard genome sequencing and annotation.</title>
        <authorList>
            <consortium name="The Broad Institute Genomics Platform"/>
            <consortium name="The Broad Institute Genome Sequencing Center for Infectious Disease"/>
            <person name="Wu L."/>
            <person name="Ma J."/>
        </authorList>
    </citation>
    <scope>NUCLEOTIDE SEQUENCE [LARGE SCALE GENOMIC DNA]</scope>
    <source>
        <strain evidence="13">CCM 7435</strain>
    </source>
</reference>
<feature type="domain" description="Polysaccharide chain length determinant N-terminal" evidence="11">
    <location>
        <begin position="38"/>
        <end position="129"/>
    </location>
</feature>
<dbReference type="CDD" id="cd05387">
    <property type="entry name" value="BY-kinase"/>
    <property type="match status" value="1"/>
</dbReference>
<keyword evidence="13" id="KW-1185">Reference proteome</keyword>
<feature type="compositionally biased region" description="Low complexity" evidence="8">
    <location>
        <begin position="268"/>
        <end position="280"/>
    </location>
</feature>
<dbReference type="EMBL" id="JBHUHD010000001">
    <property type="protein sequence ID" value="MFD2141904.1"/>
    <property type="molecule type" value="Genomic_DNA"/>
</dbReference>
<dbReference type="Proteomes" id="UP001597299">
    <property type="component" value="Unassembled WGS sequence"/>
</dbReference>
<evidence type="ECO:0000256" key="5">
    <source>
        <dbReference type="ARBA" id="ARBA00022840"/>
    </source>
</evidence>
<protein>
    <submittedName>
        <fullName evidence="12">GumC family protein</fullName>
    </submittedName>
</protein>
<evidence type="ECO:0000256" key="2">
    <source>
        <dbReference type="ARBA" id="ARBA00022475"/>
    </source>
</evidence>
<gene>
    <name evidence="12" type="ORF">ACFSNC_15955</name>
</gene>
<feature type="transmembrane region" description="Helical" evidence="9">
    <location>
        <begin position="339"/>
        <end position="358"/>
    </location>
</feature>
<dbReference type="InterPro" id="IPR050445">
    <property type="entry name" value="Bact_polysacc_biosynth/exp"/>
</dbReference>
<sequence>MGDDDCEPQMFISSSTSFRRSQLSSAPTWPTETSAQDHFNLADVVSFFKRYWITITLPMVITLAACTLYLKVATPIFTARAQVIIDPRVQEQWNGQTGNAVLALDTAQVESQIAVLRSERIAKSVIADLNLADAEDFQPRPSLMRRLLAPVWPVPPIEMSPAARSRFIMESFASNLDVRRSGMSYAIDITFSSPSPDRAAQVANATAEAYIRYQLAARSETARVGGDWLEARTLELRNQMSAATRAVQEFKARRDYRIVRSGDGRPGGAPDAAAEAEPKNPANTLEELETTAQIYQRVYESFLQGFTEAVQRQSFPVADAHVLTSATAPFFKTQPRGTMILALGLLVSGLVGGGIALLRHQLDNTIRSARQIRSELGIECIGSFPVLAVRARRPRPGPSRPRGAPASTQVTTRRPLRSDSGYFTAAFRPSTVHTRNALVAIRERIEICMRPAERFSFGVTSHSEGEGKSMLASNLASLFALSGRRTLIVDANPQHPTLSTVAGASPRLGLMEVVAGLASLEQALRTLPDLSVDVLPIGCTSTLPAIFHQDDTTALRMTIGSMLNGYDVVIFDLPPMTPSHGEMAVYLCLDCILLAVEAGKTTRGMIEEDIHWLQTLQAKVLGAVVTKSER</sequence>
<comment type="caution">
    <text evidence="12">The sequence shown here is derived from an EMBL/GenBank/DDBJ whole genome shotgun (WGS) entry which is preliminary data.</text>
</comment>
<dbReference type="InterPro" id="IPR005702">
    <property type="entry name" value="Wzc-like_C"/>
</dbReference>
<evidence type="ECO:0000313" key="13">
    <source>
        <dbReference type="Proteomes" id="UP001597299"/>
    </source>
</evidence>
<keyword evidence="4" id="KW-0547">Nucleotide-binding</keyword>
<keyword evidence="3 9" id="KW-0812">Transmembrane</keyword>
<evidence type="ECO:0000256" key="9">
    <source>
        <dbReference type="SAM" id="Phobius"/>
    </source>
</evidence>
<feature type="transmembrane region" description="Helical" evidence="9">
    <location>
        <begin position="51"/>
        <end position="70"/>
    </location>
</feature>
<comment type="subcellular location">
    <subcellularLocation>
        <location evidence="1">Cell membrane</location>
        <topology evidence="1">Multi-pass membrane protein</topology>
    </subcellularLocation>
</comment>
<dbReference type="InterPro" id="IPR027417">
    <property type="entry name" value="P-loop_NTPase"/>
</dbReference>
<dbReference type="InterPro" id="IPR003856">
    <property type="entry name" value="LPS_length_determ_N"/>
</dbReference>
<evidence type="ECO:0000256" key="4">
    <source>
        <dbReference type="ARBA" id="ARBA00022741"/>
    </source>
</evidence>
<evidence type="ECO:0000256" key="3">
    <source>
        <dbReference type="ARBA" id="ARBA00022692"/>
    </source>
</evidence>
<evidence type="ECO:0000259" key="11">
    <source>
        <dbReference type="Pfam" id="PF02706"/>
    </source>
</evidence>
<name>A0ABW4Z085_9HYPH</name>
<dbReference type="Gene3D" id="3.40.50.300">
    <property type="entry name" value="P-loop containing nucleotide triphosphate hydrolases"/>
    <property type="match status" value="1"/>
</dbReference>
<keyword evidence="6 9" id="KW-1133">Transmembrane helix</keyword>
<dbReference type="InterPro" id="IPR002586">
    <property type="entry name" value="CobQ/CobB/MinD/ParA_Nub-bd_dom"/>
</dbReference>
<evidence type="ECO:0000313" key="12">
    <source>
        <dbReference type="EMBL" id="MFD2141904.1"/>
    </source>
</evidence>